<keyword evidence="4" id="KW-0378">Hydrolase</keyword>
<dbReference type="GO" id="GO:0006310">
    <property type="term" value="P:DNA recombination"/>
    <property type="evidence" value="ECO:0007669"/>
    <property type="project" value="UniProtKB-KW"/>
</dbReference>
<keyword evidence="7" id="KW-0233">DNA recombination</keyword>
<keyword evidence="8" id="KW-1179">Viral genome integration</keyword>
<evidence type="ECO:0000256" key="6">
    <source>
        <dbReference type="ARBA" id="ARBA00023125"/>
    </source>
</evidence>
<comment type="similarity">
    <text evidence="1">Belongs to the 'phage' integrase family.</text>
</comment>
<proteinExistence type="inferred from homology"/>
<dbReference type="GO" id="GO:0016740">
    <property type="term" value="F:transferase activity"/>
    <property type="evidence" value="ECO:0007669"/>
    <property type="project" value="UniProtKB-KW"/>
</dbReference>
<name>A0A8S5S9M1_9CAUD</name>
<dbReference type="GO" id="GO:0016787">
    <property type="term" value="F:hydrolase activity"/>
    <property type="evidence" value="ECO:0007669"/>
    <property type="project" value="UniProtKB-KW"/>
</dbReference>
<dbReference type="CDD" id="cd01189">
    <property type="entry name" value="INT_ICEBs1_C_like"/>
    <property type="match status" value="1"/>
</dbReference>
<dbReference type="EMBL" id="BK032558">
    <property type="protein sequence ID" value="DAF47748.1"/>
    <property type="molecule type" value="Genomic_DNA"/>
</dbReference>
<keyword evidence="3" id="KW-0808">Transferase</keyword>
<dbReference type="Pfam" id="PF14657">
    <property type="entry name" value="Arm-DNA-bind_4"/>
    <property type="match status" value="1"/>
</dbReference>
<feature type="domain" description="Tyr recombinase" evidence="9">
    <location>
        <begin position="165"/>
        <end position="344"/>
    </location>
</feature>
<evidence type="ECO:0000256" key="7">
    <source>
        <dbReference type="ARBA" id="ARBA00023172"/>
    </source>
</evidence>
<dbReference type="PANTHER" id="PTHR30349">
    <property type="entry name" value="PHAGE INTEGRASE-RELATED"/>
    <property type="match status" value="1"/>
</dbReference>
<protein>
    <recommendedName>
        <fullName evidence="2">Integrase</fullName>
    </recommendedName>
</protein>
<keyword evidence="8" id="KW-1160">Virus entry into host cell</keyword>
<dbReference type="Gene3D" id="1.10.443.10">
    <property type="entry name" value="Intergrase catalytic core"/>
    <property type="match status" value="1"/>
</dbReference>
<dbReference type="InterPro" id="IPR050090">
    <property type="entry name" value="Tyrosine_recombinase_XerCD"/>
</dbReference>
<evidence type="ECO:0000256" key="2">
    <source>
        <dbReference type="ARBA" id="ARBA00016082"/>
    </source>
</evidence>
<dbReference type="GO" id="GO:0015074">
    <property type="term" value="P:DNA integration"/>
    <property type="evidence" value="ECO:0007669"/>
    <property type="project" value="UniProtKB-KW"/>
</dbReference>
<dbReference type="GO" id="GO:0044826">
    <property type="term" value="P:viral genome integration into host DNA"/>
    <property type="evidence" value="ECO:0007669"/>
    <property type="project" value="UniProtKB-KW"/>
</dbReference>
<evidence type="ECO:0000256" key="8">
    <source>
        <dbReference type="ARBA" id="ARBA00023195"/>
    </source>
</evidence>
<dbReference type="PANTHER" id="PTHR30349:SF64">
    <property type="entry name" value="PROPHAGE INTEGRASE INTD-RELATED"/>
    <property type="match status" value="1"/>
</dbReference>
<dbReference type="GO" id="GO:0075713">
    <property type="term" value="P:establishment of integrated proviral latency"/>
    <property type="evidence" value="ECO:0007669"/>
    <property type="project" value="UniProtKB-KW"/>
</dbReference>
<dbReference type="SUPFAM" id="SSF56349">
    <property type="entry name" value="DNA breaking-rejoining enzymes"/>
    <property type="match status" value="1"/>
</dbReference>
<evidence type="ECO:0000256" key="4">
    <source>
        <dbReference type="ARBA" id="ARBA00022801"/>
    </source>
</evidence>
<dbReference type="GO" id="GO:0003677">
    <property type="term" value="F:DNA binding"/>
    <property type="evidence" value="ECO:0007669"/>
    <property type="project" value="UniProtKB-KW"/>
</dbReference>
<evidence type="ECO:0000256" key="3">
    <source>
        <dbReference type="ARBA" id="ARBA00022679"/>
    </source>
</evidence>
<dbReference type="InterPro" id="IPR004107">
    <property type="entry name" value="Integrase_SAM-like_N"/>
</dbReference>
<keyword evidence="6" id="KW-0238">DNA-binding</keyword>
<dbReference type="InterPro" id="IPR011010">
    <property type="entry name" value="DNA_brk_join_enz"/>
</dbReference>
<sequence>MQYNMTVRKKDGNYQIIVSYKNGIKWKQKSKQGFATQREAKLYGQQIVDNLKKTITNPLDDSLKDITLIEFYRIYTDENKANVYSTFKAYDNAFQKFNTLFNMKVKDISEIQIRKVINDLQQSIATKNMCTTIITKVFAYAVSPYRIINSSPCKNIKRLHKPQKAKINAISEDDVTHLLTSLKGHNYKYYIVCSIAAYTGMRYGEILGLTWDDIDLDNDIIDVNKQFAYSGESTYAIRNLKTKNSYRKIPIPPILIDILLEYKNTTSGLYLFNNPTGGTGAVSVMIKRYLPNTSIHDLRHTYATRLLANGVDIKTVASLLGDTVDTVINTYIHYTDEMRLKAHDSVSKIFG</sequence>
<evidence type="ECO:0000256" key="5">
    <source>
        <dbReference type="ARBA" id="ARBA00022908"/>
    </source>
</evidence>
<dbReference type="Pfam" id="PF00589">
    <property type="entry name" value="Phage_integrase"/>
    <property type="match status" value="1"/>
</dbReference>
<organism evidence="10">
    <name type="scientific">Podoviridae sp. ctiVc2</name>
    <dbReference type="NCBI Taxonomy" id="2827745"/>
    <lineage>
        <taxon>Viruses</taxon>
        <taxon>Duplodnaviria</taxon>
        <taxon>Heunggongvirae</taxon>
        <taxon>Uroviricota</taxon>
        <taxon>Caudoviricetes</taxon>
    </lineage>
</organism>
<dbReference type="PROSITE" id="PS51898">
    <property type="entry name" value="TYR_RECOMBINASE"/>
    <property type="match status" value="1"/>
</dbReference>
<accession>A0A8S5S9M1</accession>
<dbReference type="Gene3D" id="1.10.150.130">
    <property type="match status" value="1"/>
</dbReference>
<dbReference type="InterPro" id="IPR010998">
    <property type="entry name" value="Integrase_recombinase_N"/>
</dbReference>
<evidence type="ECO:0000259" key="9">
    <source>
        <dbReference type="PROSITE" id="PS51898"/>
    </source>
</evidence>
<dbReference type="Pfam" id="PF14659">
    <property type="entry name" value="Phage_int_SAM_3"/>
    <property type="match status" value="1"/>
</dbReference>
<dbReference type="InterPro" id="IPR002104">
    <property type="entry name" value="Integrase_catalytic"/>
</dbReference>
<reference evidence="10" key="1">
    <citation type="journal article" date="2021" name="Proc. Natl. Acad. Sci. U.S.A.">
        <title>A Catalog of Tens of Thousands of Viruses from Human Metagenomes Reveals Hidden Associations with Chronic Diseases.</title>
        <authorList>
            <person name="Tisza M.J."/>
            <person name="Buck C.B."/>
        </authorList>
    </citation>
    <scope>NUCLEOTIDE SEQUENCE</scope>
    <source>
        <strain evidence="10">CtiVc2</strain>
    </source>
</reference>
<dbReference type="InterPro" id="IPR028259">
    <property type="entry name" value="AP2-like_int_N"/>
</dbReference>
<dbReference type="InterPro" id="IPR013762">
    <property type="entry name" value="Integrase-like_cat_sf"/>
</dbReference>
<evidence type="ECO:0000313" key="10">
    <source>
        <dbReference type="EMBL" id="DAF47748.1"/>
    </source>
</evidence>
<keyword evidence="5" id="KW-0229">DNA integration</keyword>
<evidence type="ECO:0000256" key="1">
    <source>
        <dbReference type="ARBA" id="ARBA00008857"/>
    </source>
</evidence>